<protein>
    <submittedName>
        <fullName evidence="2">Uncharacterized protein</fullName>
    </submittedName>
</protein>
<dbReference type="EMBL" id="FNBH01000001">
    <property type="protein sequence ID" value="SDF17398.1"/>
    <property type="molecule type" value="Genomic_DNA"/>
</dbReference>
<dbReference type="AlphaFoldDB" id="A0A1G7IXP2"/>
<evidence type="ECO:0000313" key="3">
    <source>
        <dbReference type="Proteomes" id="UP000199203"/>
    </source>
</evidence>
<evidence type="ECO:0000313" key="2">
    <source>
        <dbReference type="EMBL" id="SDF17398.1"/>
    </source>
</evidence>
<name>A0A1G7IXP2_9FLAO</name>
<keyword evidence="3" id="KW-1185">Reference proteome</keyword>
<reference evidence="3" key="1">
    <citation type="submission" date="2016-10" db="EMBL/GenBank/DDBJ databases">
        <authorList>
            <person name="Varghese N."/>
            <person name="Submissions S."/>
        </authorList>
    </citation>
    <scope>NUCLEOTIDE SEQUENCE [LARGE SCALE GENOMIC DNA]</scope>
    <source>
        <strain evidence="3">DSM 19684</strain>
    </source>
</reference>
<evidence type="ECO:0000256" key="1">
    <source>
        <dbReference type="SAM" id="SignalP"/>
    </source>
</evidence>
<gene>
    <name evidence="2" type="ORF">SAMN05421825_1218</name>
</gene>
<dbReference type="Proteomes" id="UP000199203">
    <property type="component" value="Unassembled WGS sequence"/>
</dbReference>
<organism evidence="2 3">
    <name type="scientific">Epilithonimonas hungarica</name>
    <dbReference type="NCBI Taxonomy" id="454006"/>
    <lineage>
        <taxon>Bacteria</taxon>
        <taxon>Pseudomonadati</taxon>
        <taxon>Bacteroidota</taxon>
        <taxon>Flavobacteriia</taxon>
        <taxon>Flavobacteriales</taxon>
        <taxon>Weeksellaceae</taxon>
        <taxon>Chryseobacterium group</taxon>
        <taxon>Epilithonimonas</taxon>
    </lineage>
</organism>
<proteinExistence type="predicted"/>
<dbReference type="STRING" id="454006.SAMN05421825_1218"/>
<dbReference type="OrthoDB" id="1244544at2"/>
<accession>A0A1G7IXP2</accession>
<feature type="signal peptide" evidence="1">
    <location>
        <begin position="1"/>
        <end position="18"/>
    </location>
</feature>
<feature type="chain" id="PRO_5011683702" evidence="1">
    <location>
        <begin position="19"/>
        <end position="215"/>
    </location>
</feature>
<sequence length="215" mass="23593">MKKNITTIAILLFLTVKAQVGINKPNPTEMLDVNGNMKFSNILYLENPGVYLGSSSNSYLIVKDNGSQVIKRYVPETSDYSAINTVNYTFTGVNFTGLTNYDTGIPSSNYYLTIGGYIIRGGGNSSNVSISGSNVNIPLYSARAFIQGGTWRLKFLPNHSRTFTVPDSQNPKNVDIKLNIIVYRRDMLTTVNPVINYNMNANVAGTGTSPQPDKL</sequence>
<dbReference type="RefSeq" id="WP_089872229.1">
    <property type="nucleotide sequence ID" value="NZ_FNBH01000001.1"/>
</dbReference>
<keyword evidence="1" id="KW-0732">Signal</keyword>